<accession>A0A4Y4DRC1</accession>
<organism evidence="1 2">
    <name type="scientific">Glutamicibacter uratoxydans</name>
    <name type="common">Arthrobacter uratoxydans</name>
    <dbReference type="NCBI Taxonomy" id="43667"/>
    <lineage>
        <taxon>Bacteria</taxon>
        <taxon>Bacillati</taxon>
        <taxon>Actinomycetota</taxon>
        <taxon>Actinomycetes</taxon>
        <taxon>Micrococcales</taxon>
        <taxon>Micrococcaceae</taxon>
        <taxon>Glutamicibacter</taxon>
    </lineage>
</organism>
<dbReference type="EMBL" id="BJNY01000030">
    <property type="protein sequence ID" value="GED07879.1"/>
    <property type="molecule type" value="Genomic_DNA"/>
</dbReference>
<proteinExistence type="predicted"/>
<protein>
    <submittedName>
        <fullName evidence="1">Uncharacterized protein</fullName>
    </submittedName>
</protein>
<reference evidence="1 2" key="1">
    <citation type="submission" date="2019-06" db="EMBL/GenBank/DDBJ databases">
        <title>Whole genome shotgun sequence of Glutamicibacter uratoxydans NBRC 15515.</title>
        <authorList>
            <person name="Hosoyama A."/>
            <person name="Uohara A."/>
            <person name="Ohji S."/>
            <person name="Ichikawa N."/>
        </authorList>
    </citation>
    <scope>NUCLEOTIDE SEQUENCE [LARGE SCALE GENOMIC DNA]</scope>
    <source>
        <strain evidence="1 2">NBRC 15515</strain>
    </source>
</reference>
<dbReference type="RefSeq" id="WP_141367419.1">
    <property type="nucleotide sequence ID" value="NZ_BAAAJL010000003.1"/>
</dbReference>
<dbReference type="AlphaFoldDB" id="A0A4Y4DRC1"/>
<gene>
    <name evidence="1" type="ORF">AUR04nite_34110</name>
</gene>
<dbReference type="InterPro" id="IPR027417">
    <property type="entry name" value="P-loop_NTPase"/>
</dbReference>
<name>A0A4Y4DRC1_GLUUR</name>
<comment type="caution">
    <text evidence="1">The sequence shown here is derived from an EMBL/GenBank/DDBJ whole genome shotgun (WGS) entry which is preliminary data.</text>
</comment>
<dbReference type="OrthoDB" id="4793383at2"/>
<dbReference type="SUPFAM" id="SSF52540">
    <property type="entry name" value="P-loop containing nucleoside triphosphate hydrolases"/>
    <property type="match status" value="1"/>
</dbReference>
<evidence type="ECO:0000313" key="1">
    <source>
        <dbReference type="EMBL" id="GED07879.1"/>
    </source>
</evidence>
<dbReference type="Proteomes" id="UP000316612">
    <property type="component" value="Unassembled WGS sequence"/>
</dbReference>
<dbReference type="SUPFAM" id="SSF53795">
    <property type="entry name" value="PEP carboxykinase-like"/>
    <property type="match status" value="1"/>
</dbReference>
<sequence>MIKTKVTCLRAEKIIHAFGVSVLVRLTVPDTSATGYAEQLMQRLTEVWADSPTPRQNKKTILEVDLGVVDDKKFERIQSVLSTEVTLAALRAHSGDLLMFHAGGIARDDGKVAMIIGPSGVGKTTTMRHLGLHYGYVSDETVAVNFQGEVLPYRKPLSIITDGHEFKVQVAPSTLHLLPLPTAPLILSGIALLKRPDTIESDTVLEPIGLAQGLMMAIEQTSYLGEIHRPLAKLASLASKVGGFKVMTVGTPERIHRVVEQIFDSREVPRWTSIMPDENRMPRTDTAFIPLNVVDAVECSDGTVVFTKDKQAILLDGIGPQLWRSSCNLESWQQLINRIEASFGPAPHMDTKSAIIKASDKLIEAGIISNNINDLR</sequence>
<keyword evidence="2" id="KW-1185">Reference proteome</keyword>
<evidence type="ECO:0000313" key="2">
    <source>
        <dbReference type="Proteomes" id="UP000316612"/>
    </source>
</evidence>